<name>A0A817FA20_LEPSM</name>
<keyword evidence="3" id="KW-1185">Reference proteome</keyword>
<sequence length="128" mass="14813">MIQNRKEKRKTYITSYFFGMKDCSPFVPLISQVPNEKSYNHCCKNQHCDVELEIIWMYMKLIMKGFILAAFALVGITTFEASMIILEMKEKGTSAVEYLKQFGINDTHNTVYSKGPTTMEYIQLTEEG</sequence>
<dbReference type="EMBL" id="CAJNVT010000017">
    <property type="protein sequence ID" value="CAF2742404.1"/>
    <property type="molecule type" value="Genomic_DNA"/>
</dbReference>
<evidence type="ECO:0000256" key="1">
    <source>
        <dbReference type="SAM" id="Phobius"/>
    </source>
</evidence>
<feature type="transmembrane region" description="Helical" evidence="1">
    <location>
        <begin position="66"/>
        <end position="86"/>
    </location>
</feature>
<dbReference type="Proteomes" id="UP000675881">
    <property type="component" value="Unassembled WGS sequence"/>
</dbReference>
<gene>
    <name evidence="2" type="ORF">LSAA_113</name>
</gene>
<evidence type="ECO:0000313" key="3">
    <source>
        <dbReference type="Proteomes" id="UP000675881"/>
    </source>
</evidence>
<accession>A0A817FA20</accession>
<comment type="caution">
    <text evidence="2">The sequence shown here is derived from an EMBL/GenBank/DDBJ whole genome shotgun (WGS) entry which is preliminary data.</text>
</comment>
<dbReference type="AlphaFoldDB" id="A0A817FA20"/>
<protein>
    <submittedName>
        <fullName evidence="2">(salmon louse) hypothetical protein</fullName>
    </submittedName>
</protein>
<reference evidence="2" key="1">
    <citation type="submission" date="2021-02" db="EMBL/GenBank/DDBJ databases">
        <authorList>
            <person name="Bekaert M."/>
        </authorList>
    </citation>
    <scope>NUCLEOTIDE SEQUENCE</scope>
    <source>
        <strain evidence="2">IoA-00</strain>
    </source>
</reference>
<keyword evidence="1" id="KW-0472">Membrane</keyword>
<proteinExistence type="predicted"/>
<keyword evidence="1" id="KW-1133">Transmembrane helix</keyword>
<keyword evidence="1" id="KW-0812">Transmembrane</keyword>
<organism evidence="2 3">
    <name type="scientific">Lepeophtheirus salmonis</name>
    <name type="common">Salmon louse</name>
    <name type="synonym">Caligus salmonis</name>
    <dbReference type="NCBI Taxonomy" id="72036"/>
    <lineage>
        <taxon>Eukaryota</taxon>
        <taxon>Metazoa</taxon>
        <taxon>Ecdysozoa</taxon>
        <taxon>Arthropoda</taxon>
        <taxon>Crustacea</taxon>
        <taxon>Multicrustacea</taxon>
        <taxon>Hexanauplia</taxon>
        <taxon>Copepoda</taxon>
        <taxon>Siphonostomatoida</taxon>
        <taxon>Caligidae</taxon>
        <taxon>Lepeophtheirus</taxon>
    </lineage>
</organism>
<evidence type="ECO:0000313" key="2">
    <source>
        <dbReference type="EMBL" id="CAF2742404.1"/>
    </source>
</evidence>